<evidence type="ECO:0000256" key="5">
    <source>
        <dbReference type="ARBA" id="ARBA00022840"/>
    </source>
</evidence>
<dbReference type="InterPro" id="IPR051087">
    <property type="entry name" value="Mitochondrial_ACSM"/>
</dbReference>
<dbReference type="GO" id="GO:0005759">
    <property type="term" value="C:mitochondrial matrix"/>
    <property type="evidence" value="ECO:0007669"/>
    <property type="project" value="TreeGrafter"/>
</dbReference>
<dbReference type="AlphaFoldDB" id="A0A6J0U3D3"/>
<dbReference type="GO" id="GO:0046872">
    <property type="term" value="F:metal ion binding"/>
    <property type="evidence" value="ECO:0007669"/>
    <property type="project" value="UniProtKB-KW"/>
</dbReference>
<dbReference type="PANTHER" id="PTHR43605">
    <property type="entry name" value="ACYL-COENZYME A SYNTHETASE"/>
    <property type="match status" value="1"/>
</dbReference>
<name>A0A6J0U3D3_9SAUR</name>
<evidence type="ECO:0000259" key="9">
    <source>
        <dbReference type="Pfam" id="PF00501"/>
    </source>
</evidence>
<evidence type="ECO:0000256" key="4">
    <source>
        <dbReference type="ARBA" id="ARBA00022832"/>
    </source>
</evidence>
<keyword evidence="4" id="KW-0276">Fatty acid metabolism</keyword>
<dbReference type="InterPro" id="IPR025110">
    <property type="entry name" value="AMP-bd_C"/>
</dbReference>
<keyword evidence="2" id="KW-0436">Ligase</keyword>
<keyword evidence="11" id="KW-1185">Reference proteome</keyword>
<evidence type="ECO:0000256" key="1">
    <source>
        <dbReference type="ARBA" id="ARBA00006432"/>
    </source>
</evidence>
<dbReference type="GO" id="GO:0004321">
    <property type="term" value="F:fatty-acyl-CoA synthase activity"/>
    <property type="evidence" value="ECO:0007669"/>
    <property type="project" value="TreeGrafter"/>
</dbReference>
<keyword evidence="5" id="KW-0067">ATP-binding</keyword>
<evidence type="ECO:0000256" key="3">
    <source>
        <dbReference type="ARBA" id="ARBA00022741"/>
    </source>
</evidence>
<dbReference type="InterPro" id="IPR000873">
    <property type="entry name" value="AMP-dep_synth/lig_dom"/>
</dbReference>
<dbReference type="InterPro" id="IPR020845">
    <property type="entry name" value="AMP-binding_CS"/>
</dbReference>
<dbReference type="PANTHER" id="PTHR43605:SF6">
    <property type="entry name" value="ACYL-COENZYME A SYNTHETASE ACSM5, MITOCHONDRIAL"/>
    <property type="match status" value="1"/>
</dbReference>
<keyword evidence="3" id="KW-0547">Nucleotide-binding</keyword>
<proteinExistence type="inferred from homology"/>
<organism evidence="11 12">
    <name type="scientific">Pogona vitticeps</name>
    <name type="common">central bearded dragon</name>
    <dbReference type="NCBI Taxonomy" id="103695"/>
    <lineage>
        <taxon>Eukaryota</taxon>
        <taxon>Metazoa</taxon>
        <taxon>Chordata</taxon>
        <taxon>Craniata</taxon>
        <taxon>Vertebrata</taxon>
        <taxon>Euteleostomi</taxon>
        <taxon>Lepidosauria</taxon>
        <taxon>Squamata</taxon>
        <taxon>Bifurcata</taxon>
        <taxon>Unidentata</taxon>
        <taxon>Episquamata</taxon>
        <taxon>Toxicofera</taxon>
        <taxon>Iguania</taxon>
        <taxon>Acrodonta</taxon>
        <taxon>Agamidae</taxon>
        <taxon>Amphibolurinae</taxon>
        <taxon>Pogona</taxon>
    </lineage>
</organism>
<dbReference type="InterPro" id="IPR045851">
    <property type="entry name" value="AMP-bd_C_sf"/>
</dbReference>
<dbReference type="Gene3D" id="3.40.50.12780">
    <property type="entry name" value="N-terminal domain of ligase-like"/>
    <property type="match status" value="1"/>
</dbReference>
<dbReference type="EC" id="6.2.1.2" evidence="7"/>
<dbReference type="Proteomes" id="UP001652642">
    <property type="component" value="Chromosome 13"/>
</dbReference>
<feature type="domain" description="AMP-dependent synthetase/ligase" evidence="9">
    <location>
        <begin position="72"/>
        <end position="425"/>
    </location>
</feature>
<reference evidence="12" key="1">
    <citation type="submission" date="2025-08" db="UniProtKB">
        <authorList>
            <consortium name="RefSeq"/>
        </authorList>
    </citation>
    <scope>IDENTIFICATION</scope>
</reference>
<dbReference type="GO" id="GO:0031956">
    <property type="term" value="F:medium-chain fatty acid-CoA ligase activity"/>
    <property type="evidence" value="ECO:0007669"/>
    <property type="project" value="UniProtKB-EC"/>
</dbReference>
<dbReference type="InParanoid" id="A0A6J0U3D3"/>
<evidence type="ECO:0000256" key="6">
    <source>
        <dbReference type="ARBA" id="ARBA00023098"/>
    </source>
</evidence>
<dbReference type="OrthoDB" id="6614653at2759"/>
<dbReference type="GO" id="GO:0006633">
    <property type="term" value="P:fatty acid biosynthetic process"/>
    <property type="evidence" value="ECO:0007669"/>
    <property type="project" value="TreeGrafter"/>
</dbReference>
<accession>A0A6J0U3D3</accession>
<dbReference type="GO" id="GO:0006637">
    <property type="term" value="P:acyl-CoA metabolic process"/>
    <property type="evidence" value="ECO:0007669"/>
    <property type="project" value="TreeGrafter"/>
</dbReference>
<comment type="similarity">
    <text evidence="1">Belongs to the ATP-dependent AMP-binding enzyme family.</text>
</comment>
<comment type="catalytic activity">
    <reaction evidence="8">
        <text>a medium-chain fatty acid + ATP + CoA = a medium-chain fatty acyl-CoA + AMP + diphosphate</text>
        <dbReference type="Rhea" id="RHEA:48340"/>
        <dbReference type="ChEBI" id="CHEBI:30616"/>
        <dbReference type="ChEBI" id="CHEBI:33019"/>
        <dbReference type="ChEBI" id="CHEBI:57287"/>
        <dbReference type="ChEBI" id="CHEBI:59558"/>
        <dbReference type="ChEBI" id="CHEBI:90546"/>
        <dbReference type="ChEBI" id="CHEBI:456215"/>
        <dbReference type="EC" id="6.2.1.2"/>
    </reaction>
    <physiologicalReaction direction="left-to-right" evidence="8">
        <dbReference type="Rhea" id="RHEA:48341"/>
    </physiologicalReaction>
</comment>
<protein>
    <recommendedName>
        <fullName evidence="7">medium-chain acyl-CoA ligase</fullName>
        <ecNumber evidence="7">6.2.1.2</ecNumber>
    </recommendedName>
</protein>
<evidence type="ECO:0000256" key="2">
    <source>
        <dbReference type="ARBA" id="ARBA00022598"/>
    </source>
</evidence>
<evidence type="ECO:0000259" key="10">
    <source>
        <dbReference type="Pfam" id="PF13193"/>
    </source>
</evidence>
<dbReference type="SUPFAM" id="SSF56801">
    <property type="entry name" value="Acetyl-CoA synthetase-like"/>
    <property type="match status" value="1"/>
</dbReference>
<evidence type="ECO:0000256" key="7">
    <source>
        <dbReference type="ARBA" id="ARBA00039009"/>
    </source>
</evidence>
<dbReference type="Pfam" id="PF13193">
    <property type="entry name" value="AMP-binding_C"/>
    <property type="match status" value="1"/>
</dbReference>
<feature type="domain" description="AMP-binding enzyme C-terminal" evidence="10">
    <location>
        <begin position="489"/>
        <end position="569"/>
    </location>
</feature>
<dbReference type="GeneID" id="110082224"/>
<evidence type="ECO:0000256" key="8">
    <source>
        <dbReference type="ARBA" id="ARBA00048477"/>
    </source>
</evidence>
<gene>
    <name evidence="12" type="primary">LOC110082224</name>
</gene>
<dbReference type="RefSeq" id="XP_020655266.2">
    <property type="nucleotide sequence ID" value="XM_020799607.2"/>
</dbReference>
<dbReference type="Gene3D" id="3.30.300.30">
    <property type="match status" value="1"/>
</dbReference>
<dbReference type="GO" id="GO:0005524">
    <property type="term" value="F:ATP binding"/>
    <property type="evidence" value="ECO:0007669"/>
    <property type="project" value="UniProtKB-KW"/>
</dbReference>
<evidence type="ECO:0000313" key="11">
    <source>
        <dbReference type="Proteomes" id="UP001652642"/>
    </source>
</evidence>
<sequence length="584" mass="65857">MASAMKLLSRLPILKSANAPRWPYRVQRQASTESALNLDFLDFEAICKNPPEHFNFARDILDQWSQKEKDGKRPPNPALWWIDGKGEEVRWTFEELGVLSRKAANVLLDHCKLSKGDRVLLILPRVPEWWLITVGCIRTGIIFIPATVLLTAKDIQYRLQISKAKCIVTNDAIAPLVDSVASECPSLKSRMLVSKGCSREGWLNFHDLLEAASSQHEPMNTNSQDPISFYFTSGTTGYPKMVEHASINMGVGLIYGGRHWMNLVPSSLMWGLSDTGWVKFAFSSLYSAWAQGSCIFSHGMPQFDPTEVLKTLNKYPVTTFCGTPTIFRMLLQQDLRKYKFKSLTTCLCGGEPLNTEAMEQWKAQTGLDIYEGYGQTESTLICGTMRHMKVKPGFMGKPCPPYDVQIIDEHCNLLPAGKEGDIAVRIKPKRPLGLFTRYVDEPEKTASTERGDFYLTGDRGIMDEEGYIQFVARADDVILSSGYRIGPFEVEFALMEHPAVAEAAVVSSPDPIRGEVVKALIILNPAYESHEKDKLILELQEHVKTVTAPYKYPRQIEFVQDLPKTISGKVQRHLLRKKEWEKAQ</sequence>
<keyword evidence="6" id="KW-0443">Lipid metabolism</keyword>
<dbReference type="KEGG" id="pvt:110082224"/>
<dbReference type="InterPro" id="IPR042099">
    <property type="entry name" value="ANL_N_sf"/>
</dbReference>
<dbReference type="Pfam" id="PF00501">
    <property type="entry name" value="AMP-binding"/>
    <property type="match status" value="1"/>
</dbReference>
<dbReference type="PROSITE" id="PS00455">
    <property type="entry name" value="AMP_BINDING"/>
    <property type="match status" value="1"/>
</dbReference>
<evidence type="ECO:0000313" key="12">
    <source>
        <dbReference type="RefSeq" id="XP_020655266.2"/>
    </source>
</evidence>